<gene>
    <name evidence="2" type="ORF">scyTo_0014131</name>
</gene>
<accession>A0A401NH84</accession>
<dbReference type="AlphaFoldDB" id="A0A401NH84"/>
<dbReference type="EMBL" id="BFAA01007473">
    <property type="protein sequence ID" value="GCB60235.1"/>
    <property type="molecule type" value="Genomic_DNA"/>
</dbReference>
<keyword evidence="1" id="KW-0812">Transmembrane</keyword>
<evidence type="ECO:0000256" key="1">
    <source>
        <dbReference type="SAM" id="Phobius"/>
    </source>
</evidence>
<proteinExistence type="predicted"/>
<evidence type="ECO:0000313" key="2">
    <source>
        <dbReference type="EMBL" id="GCB60235.1"/>
    </source>
</evidence>
<dbReference type="Proteomes" id="UP000288216">
    <property type="component" value="Unassembled WGS sequence"/>
</dbReference>
<name>A0A401NH84_SCYTO</name>
<keyword evidence="3" id="KW-1185">Reference proteome</keyword>
<keyword evidence="1" id="KW-1133">Transmembrane helix</keyword>
<organism evidence="2 3">
    <name type="scientific">Scyliorhinus torazame</name>
    <name type="common">Cloudy catshark</name>
    <name type="synonym">Catulus torazame</name>
    <dbReference type="NCBI Taxonomy" id="75743"/>
    <lineage>
        <taxon>Eukaryota</taxon>
        <taxon>Metazoa</taxon>
        <taxon>Chordata</taxon>
        <taxon>Craniata</taxon>
        <taxon>Vertebrata</taxon>
        <taxon>Chondrichthyes</taxon>
        <taxon>Elasmobranchii</taxon>
        <taxon>Galeomorphii</taxon>
        <taxon>Galeoidea</taxon>
        <taxon>Carcharhiniformes</taxon>
        <taxon>Scyliorhinidae</taxon>
        <taxon>Scyliorhinus</taxon>
    </lineage>
</organism>
<evidence type="ECO:0000313" key="3">
    <source>
        <dbReference type="Proteomes" id="UP000288216"/>
    </source>
</evidence>
<feature type="transmembrane region" description="Helical" evidence="1">
    <location>
        <begin position="12"/>
        <end position="31"/>
    </location>
</feature>
<reference evidence="2 3" key="1">
    <citation type="journal article" date="2018" name="Nat. Ecol. Evol.">
        <title>Shark genomes provide insights into elasmobranch evolution and the origin of vertebrates.</title>
        <authorList>
            <person name="Hara Y"/>
            <person name="Yamaguchi K"/>
            <person name="Onimaru K"/>
            <person name="Kadota M"/>
            <person name="Koyanagi M"/>
            <person name="Keeley SD"/>
            <person name="Tatsumi K"/>
            <person name="Tanaka K"/>
            <person name="Motone F"/>
            <person name="Kageyama Y"/>
            <person name="Nozu R"/>
            <person name="Adachi N"/>
            <person name="Nishimura O"/>
            <person name="Nakagawa R"/>
            <person name="Tanegashima C"/>
            <person name="Kiyatake I"/>
            <person name="Matsumoto R"/>
            <person name="Murakumo K"/>
            <person name="Nishida K"/>
            <person name="Terakita A"/>
            <person name="Kuratani S"/>
            <person name="Sato K"/>
            <person name="Hyodo S Kuraku.S."/>
        </authorList>
    </citation>
    <scope>NUCLEOTIDE SEQUENCE [LARGE SCALE GENOMIC DNA]</scope>
</reference>
<protein>
    <submittedName>
        <fullName evidence="2">Uncharacterized protein</fullName>
    </submittedName>
</protein>
<keyword evidence="1" id="KW-0472">Membrane</keyword>
<dbReference type="STRING" id="75743.A0A401NH84"/>
<sequence length="94" mass="10535">MVRRFLVTLRPFRIFVAGIGFFTLCFIMTSFGGQFSGKRVGDSPFGIRQLGIKSEVPEQELSSRKKVKTPISLRNYANVSKLQSSLEIQMMAAS</sequence>
<comment type="caution">
    <text evidence="2">The sequence shown here is derived from an EMBL/GenBank/DDBJ whole genome shotgun (WGS) entry which is preliminary data.</text>
</comment>
<dbReference type="OrthoDB" id="2113294at2759"/>